<protein>
    <submittedName>
        <fullName evidence="3">Cell wall hydrolase</fullName>
    </submittedName>
</protein>
<dbReference type="PATRIC" id="fig|1331060.3.peg.3340"/>
<evidence type="ECO:0000313" key="3">
    <source>
        <dbReference type="EMBL" id="EQB13088.1"/>
    </source>
</evidence>
<name>T0HLM5_9SPHN</name>
<dbReference type="Proteomes" id="UP000015531">
    <property type="component" value="Unassembled WGS sequence"/>
</dbReference>
<dbReference type="InterPro" id="IPR011105">
    <property type="entry name" value="Cell_wall_hydrolase_SleB"/>
</dbReference>
<sequence>MGASSRHDARGLGTNDVQAMGRRAKGGMALLALCALVAPRLITAAPLDLLEGSAAPVDPAEQPGDNFPGSAFFYAEGAFAPVPGVEIVQSRHVLGLDAVKAAPAAVFRGLTALDGYRAANCLTNAIYYEAGNEPEEGQRAVAQVVLNRVRSRLWPDSVCGVVYQGSERIDAKCQFTFSCDGSMTRAPAPGAWARARRIAQEALAGSVYAPVGLATHYHTLAVRPDWSGSLQAVAVVGAHIFYRNHGFNGTVAAFNAPYAGRELISGPARTSWPAKPVAPAEAQAMPIPLPNGALPPATAPSWSSPGSPGDASADSRLPQSTIKPEYRNSGRPLI</sequence>
<proteinExistence type="predicted"/>
<dbReference type="InterPro" id="IPR042047">
    <property type="entry name" value="SleB_dom1"/>
</dbReference>
<keyword evidence="4" id="KW-1185">Reference proteome</keyword>
<dbReference type="OrthoDB" id="9785345at2"/>
<feature type="region of interest" description="Disordered" evidence="1">
    <location>
        <begin position="285"/>
        <end position="334"/>
    </location>
</feature>
<dbReference type="Gene3D" id="1.10.10.2520">
    <property type="entry name" value="Cell wall hydrolase SleB, domain 1"/>
    <property type="match status" value="1"/>
</dbReference>
<dbReference type="eggNOG" id="COG3773">
    <property type="taxonomic scope" value="Bacteria"/>
</dbReference>
<gene>
    <name evidence="3" type="ORF">RLDS_17365</name>
</gene>
<evidence type="ECO:0000259" key="2">
    <source>
        <dbReference type="Pfam" id="PF07486"/>
    </source>
</evidence>
<reference evidence="3 4" key="1">
    <citation type="journal article" date="2013" name="Genome Announc.">
        <title>Draft Genome Sequence of Sphingobium lactosutens Strain DS20T, Isolated from a Hexachlorocyclohexane Dumpsite.</title>
        <authorList>
            <person name="Kumar R."/>
            <person name="Dwivedi V."/>
            <person name="Negi V."/>
            <person name="Khurana J.P."/>
            <person name="Lal R."/>
        </authorList>
    </citation>
    <scope>NUCLEOTIDE SEQUENCE [LARGE SCALE GENOMIC DNA]</scope>
    <source>
        <strain evidence="3 4">DS20</strain>
    </source>
</reference>
<dbReference type="AlphaFoldDB" id="T0HLM5"/>
<keyword evidence="3" id="KW-0378">Hydrolase</keyword>
<comment type="caution">
    <text evidence="3">The sequence shown here is derived from an EMBL/GenBank/DDBJ whole genome shotgun (WGS) entry which is preliminary data.</text>
</comment>
<dbReference type="EMBL" id="ATDP01000098">
    <property type="protein sequence ID" value="EQB13088.1"/>
    <property type="molecule type" value="Genomic_DNA"/>
</dbReference>
<feature type="domain" description="Cell wall hydrolase SleB" evidence="2">
    <location>
        <begin position="132"/>
        <end position="242"/>
    </location>
</feature>
<evidence type="ECO:0000313" key="4">
    <source>
        <dbReference type="Proteomes" id="UP000015531"/>
    </source>
</evidence>
<evidence type="ECO:0000256" key="1">
    <source>
        <dbReference type="SAM" id="MobiDB-lite"/>
    </source>
</evidence>
<dbReference type="Pfam" id="PF07486">
    <property type="entry name" value="Hydrolase_2"/>
    <property type="match status" value="1"/>
</dbReference>
<accession>T0HLM5</accession>
<organism evidence="3 4">
    <name type="scientific">Sphingobium lactosutens DS20</name>
    <dbReference type="NCBI Taxonomy" id="1331060"/>
    <lineage>
        <taxon>Bacteria</taxon>
        <taxon>Pseudomonadati</taxon>
        <taxon>Pseudomonadota</taxon>
        <taxon>Alphaproteobacteria</taxon>
        <taxon>Sphingomonadales</taxon>
        <taxon>Sphingomonadaceae</taxon>
        <taxon>Sphingobium</taxon>
    </lineage>
</organism>
<dbReference type="GO" id="GO:0016787">
    <property type="term" value="F:hydrolase activity"/>
    <property type="evidence" value="ECO:0007669"/>
    <property type="project" value="UniProtKB-KW"/>
</dbReference>